<evidence type="ECO:0000313" key="5">
    <source>
        <dbReference type="EMBL" id="RIB24839.1"/>
    </source>
</evidence>
<name>A0A397VV29_9GLOM</name>
<dbReference type="PANTHER" id="PTHR44858">
    <property type="entry name" value="TETRATRICOPEPTIDE REPEAT PROTEIN 6"/>
    <property type="match status" value="1"/>
</dbReference>
<organism evidence="5 6">
    <name type="scientific">Gigaspora rosea</name>
    <dbReference type="NCBI Taxonomy" id="44941"/>
    <lineage>
        <taxon>Eukaryota</taxon>
        <taxon>Fungi</taxon>
        <taxon>Fungi incertae sedis</taxon>
        <taxon>Mucoromycota</taxon>
        <taxon>Glomeromycotina</taxon>
        <taxon>Glomeromycetes</taxon>
        <taxon>Diversisporales</taxon>
        <taxon>Gigasporaceae</taxon>
        <taxon>Gigaspora</taxon>
    </lineage>
</organism>
<evidence type="ECO:0000259" key="4">
    <source>
        <dbReference type="PROSITE" id="PS50011"/>
    </source>
</evidence>
<dbReference type="InterPro" id="IPR011990">
    <property type="entry name" value="TPR-like_helical_dom_sf"/>
</dbReference>
<dbReference type="InterPro" id="IPR001245">
    <property type="entry name" value="Ser-Thr/Tyr_kinase_cat_dom"/>
</dbReference>
<dbReference type="Pfam" id="PF07714">
    <property type="entry name" value="PK_Tyr_Ser-Thr"/>
    <property type="match status" value="1"/>
</dbReference>
<comment type="caution">
    <text evidence="5">The sequence shown here is derived from an EMBL/GenBank/DDBJ whole genome shotgun (WGS) entry which is preliminary data.</text>
</comment>
<feature type="repeat" description="TPR" evidence="3">
    <location>
        <begin position="382"/>
        <end position="415"/>
    </location>
</feature>
<dbReference type="Gene3D" id="1.10.510.10">
    <property type="entry name" value="Transferase(Phosphotransferase) domain 1"/>
    <property type="match status" value="2"/>
</dbReference>
<evidence type="ECO:0000256" key="1">
    <source>
        <dbReference type="ARBA" id="ARBA00022737"/>
    </source>
</evidence>
<dbReference type="GO" id="GO:0004672">
    <property type="term" value="F:protein kinase activity"/>
    <property type="evidence" value="ECO:0007669"/>
    <property type="project" value="InterPro"/>
</dbReference>
<accession>A0A397VV29</accession>
<dbReference type="Proteomes" id="UP000266673">
    <property type="component" value="Unassembled WGS sequence"/>
</dbReference>
<feature type="repeat" description="TPR" evidence="3">
    <location>
        <begin position="314"/>
        <end position="347"/>
    </location>
</feature>
<feature type="domain" description="Protein kinase" evidence="4">
    <location>
        <begin position="461"/>
        <end position="778"/>
    </location>
</feature>
<reference evidence="5 6" key="1">
    <citation type="submission" date="2018-06" db="EMBL/GenBank/DDBJ databases">
        <title>Comparative genomics reveals the genomic features of Rhizophagus irregularis, R. cerebriforme, R. diaphanum and Gigaspora rosea, and their symbiotic lifestyle signature.</title>
        <authorList>
            <person name="Morin E."/>
            <person name="San Clemente H."/>
            <person name="Chen E.C.H."/>
            <person name="De La Providencia I."/>
            <person name="Hainaut M."/>
            <person name="Kuo A."/>
            <person name="Kohler A."/>
            <person name="Murat C."/>
            <person name="Tang N."/>
            <person name="Roy S."/>
            <person name="Loubradou J."/>
            <person name="Henrissat B."/>
            <person name="Grigoriev I.V."/>
            <person name="Corradi N."/>
            <person name="Roux C."/>
            <person name="Martin F.M."/>
        </authorList>
    </citation>
    <scope>NUCLEOTIDE SEQUENCE [LARGE SCALE GENOMIC DNA]</scope>
    <source>
        <strain evidence="5 6">DAOM 194757</strain>
    </source>
</reference>
<evidence type="ECO:0000256" key="2">
    <source>
        <dbReference type="ARBA" id="ARBA00022803"/>
    </source>
</evidence>
<dbReference type="SUPFAM" id="SSF48452">
    <property type="entry name" value="TPR-like"/>
    <property type="match status" value="1"/>
</dbReference>
<dbReference type="EMBL" id="QKWP01000199">
    <property type="protein sequence ID" value="RIB24839.1"/>
    <property type="molecule type" value="Genomic_DNA"/>
</dbReference>
<dbReference type="Pfam" id="PF13414">
    <property type="entry name" value="TPR_11"/>
    <property type="match status" value="1"/>
</dbReference>
<dbReference type="Pfam" id="PF13424">
    <property type="entry name" value="TPR_12"/>
    <property type="match status" value="2"/>
</dbReference>
<sequence>MFGYNELSENELNALTLRNREETYHRDICEESLADLNKSLEIEPNDAFALRNRGIAYRKMSRYEESLADLNKSLEIEPNNAEALSERGETYRMMNRCKESLTNLNKSLKIKPNNVFALIHRRATYRMMDSLADLNKSLAIEPYNAEALRSHRETYRMMNRYEESLADLNKSLEIEPNNAEALRSRRNIAFALKNREHYYLIGARYEESLANLNKLLEIDPNDAFALRNRGETYRMMNRYEESLADFNKLLKIGPYRFVSVTRKRILKISNKLLEIETNNTFALKNRGKTYQMMNRYEESLADFNKSLEIEPNNADALRNRGETYRMMNRYEESLEDLNKSLEIEPNNAESLSERGKTYRMMNKYEESLADFNKLLEIEPNNADALRSRGETYRMMNRYDELLADFNKSLEIEPNNAEALRWQRIIRGWTSGNKEIDDFIKQIQIKTTKYENLIEWIPFDKLIDFQIIGKGGFGTVFSANWLDGNPIINKNNLQAHEQSCKVALKTLSTLKELENHVQCRLNGAGLEVYGMTQDTVTQKYLMVFQYADKGNLYEFLISNFKQLDWESKLTFLIDMANDLIKIHESGYIHCDFHSGNVLLHVNQYKNNFFIKSFITDLGLSKNLKESAAKGIIMTELSTGKRPFYGSPFDFRLALDICKGLRPEFSERTPECYIELAKKCMDSNPYNRPSVKDISSKLSEWRMIMMSSSMPMPHDESYIAKSFISANDEIKALQFTLTNYQSSMYTSRLINTKEIKLAYESTKFRDSKMYDLDVNAMQLC</sequence>
<feature type="repeat" description="TPR" evidence="3">
    <location>
        <begin position="280"/>
        <end position="313"/>
    </location>
</feature>
<dbReference type="Gene3D" id="1.25.40.10">
    <property type="entry name" value="Tetratricopeptide repeat domain"/>
    <property type="match status" value="4"/>
</dbReference>
<gene>
    <name evidence="5" type="ORF">C2G38_2167522</name>
</gene>
<dbReference type="InterPro" id="IPR011009">
    <property type="entry name" value="Kinase-like_dom_sf"/>
</dbReference>
<dbReference type="PANTHER" id="PTHR44858:SF1">
    <property type="entry name" value="UDP-N-ACETYLGLUCOSAMINE--PEPTIDE N-ACETYLGLUCOSAMINYLTRANSFERASE SPINDLY-RELATED"/>
    <property type="match status" value="1"/>
</dbReference>
<keyword evidence="2 3" id="KW-0802">TPR repeat</keyword>
<dbReference type="OrthoDB" id="1926212at2759"/>
<feature type="repeat" description="TPR" evidence="3">
    <location>
        <begin position="81"/>
        <end position="114"/>
    </location>
</feature>
<feature type="repeat" description="TPR" evidence="3">
    <location>
        <begin position="223"/>
        <end position="256"/>
    </location>
</feature>
<dbReference type="GO" id="GO:0046813">
    <property type="term" value="P:receptor-mediated virion attachment to host cell"/>
    <property type="evidence" value="ECO:0007669"/>
    <property type="project" value="TreeGrafter"/>
</dbReference>
<dbReference type="SUPFAM" id="SSF56112">
    <property type="entry name" value="Protein kinase-like (PK-like)"/>
    <property type="match status" value="1"/>
</dbReference>
<dbReference type="InterPro" id="IPR019734">
    <property type="entry name" value="TPR_rpt"/>
</dbReference>
<evidence type="ECO:0000313" key="6">
    <source>
        <dbReference type="Proteomes" id="UP000266673"/>
    </source>
</evidence>
<dbReference type="SMART" id="SM00028">
    <property type="entry name" value="TPR"/>
    <property type="match status" value="9"/>
</dbReference>
<dbReference type="AlphaFoldDB" id="A0A397VV29"/>
<dbReference type="InterPro" id="IPR050498">
    <property type="entry name" value="Ycf3"/>
</dbReference>
<dbReference type="PROSITE" id="PS50011">
    <property type="entry name" value="PROTEIN_KINASE_DOM"/>
    <property type="match status" value="1"/>
</dbReference>
<feature type="repeat" description="TPR" evidence="3">
    <location>
        <begin position="348"/>
        <end position="381"/>
    </location>
</feature>
<dbReference type="PROSITE" id="PS50293">
    <property type="entry name" value="TPR_REGION"/>
    <property type="match status" value="5"/>
</dbReference>
<feature type="repeat" description="TPR" evidence="3">
    <location>
        <begin position="189"/>
        <end position="222"/>
    </location>
</feature>
<keyword evidence="6" id="KW-1185">Reference proteome</keyword>
<keyword evidence="1" id="KW-0677">Repeat</keyword>
<dbReference type="InterPro" id="IPR000719">
    <property type="entry name" value="Prot_kinase_dom"/>
</dbReference>
<feature type="repeat" description="TPR" evidence="3">
    <location>
        <begin position="47"/>
        <end position="80"/>
    </location>
</feature>
<protein>
    <recommendedName>
        <fullName evidence="4">Protein kinase domain-containing protein</fullName>
    </recommendedName>
</protein>
<feature type="repeat" description="TPR" evidence="3">
    <location>
        <begin position="145"/>
        <end position="178"/>
    </location>
</feature>
<dbReference type="Pfam" id="PF13431">
    <property type="entry name" value="TPR_17"/>
    <property type="match status" value="1"/>
</dbReference>
<proteinExistence type="predicted"/>
<dbReference type="STRING" id="44941.A0A397VV29"/>
<dbReference type="GO" id="GO:0005524">
    <property type="term" value="F:ATP binding"/>
    <property type="evidence" value="ECO:0007669"/>
    <property type="project" value="InterPro"/>
</dbReference>
<evidence type="ECO:0000256" key="3">
    <source>
        <dbReference type="PROSITE-ProRule" id="PRU00339"/>
    </source>
</evidence>
<dbReference type="PROSITE" id="PS50005">
    <property type="entry name" value="TPR"/>
    <property type="match status" value="9"/>
</dbReference>